<dbReference type="RefSeq" id="WP_010050003.1">
    <property type="nucleotide sequence ID" value="NZ_BJOJ01000057.1"/>
</dbReference>
<dbReference type="EMBL" id="JAVBVO010000004">
    <property type="protein sequence ID" value="MDZ5759972.1"/>
    <property type="molecule type" value="Genomic_DNA"/>
</dbReference>
<name>A0AAW9K884_CARML</name>
<protein>
    <submittedName>
        <fullName evidence="1">Uncharacterized protein</fullName>
    </submittedName>
</protein>
<dbReference type="Proteomes" id="UP001290462">
    <property type="component" value="Unassembled WGS sequence"/>
</dbReference>
<accession>A0AAW9K884</accession>
<evidence type="ECO:0000313" key="2">
    <source>
        <dbReference type="Proteomes" id="UP001290462"/>
    </source>
</evidence>
<evidence type="ECO:0000313" key="1">
    <source>
        <dbReference type="EMBL" id="MDZ5759972.1"/>
    </source>
</evidence>
<sequence length="71" mass="8603">MKIEDFWMDMYSFYVIFITNEDVQIRKLLFLQENHIEHDQICAIIKSKFHNVNRVLSIEEWDAGLALKQSR</sequence>
<gene>
    <name evidence="1" type="ORF">RAK27_15015</name>
</gene>
<organism evidence="1 2">
    <name type="scientific">Carnobacterium maltaromaticum</name>
    <name type="common">Carnobacterium piscicola</name>
    <dbReference type="NCBI Taxonomy" id="2751"/>
    <lineage>
        <taxon>Bacteria</taxon>
        <taxon>Bacillati</taxon>
        <taxon>Bacillota</taxon>
        <taxon>Bacilli</taxon>
        <taxon>Lactobacillales</taxon>
        <taxon>Carnobacteriaceae</taxon>
        <taxon>Carnobacterium</taxon>
    </lineage>
</organism>
<proteinExistence type="predicted"/>
<dbReference type="GeneID" id="83604597"/>
<dbReference type="AlphaFoldDB" id="A0AAW9K884"/>
<comment type="caution">
    <text evidence="1">The sequence shown here is derived from an EMBL/GenBank/DDBJ whole genome shotgun (WGS) entry which is preliminary data.</text>
</comment>
<reference evidence="1" key="1">
    <citation type="submission" date="2023-08" db="EMBL/GenBank/DDBJ databases">
        <title>Genomic characterization of piscicolin 126 produced by Carnobacterium maltaromaticum CM22 strain isolated from salmon (Salmo salar).</title>
        <authorList>
            <person name="Gonzalez-Gragera E."/>
            <person name="Garcia-Lopez J.D."/>
            <person name="Teso-Perez C."/>
            <person name="Gimenez-Hernandez I."/>
            <person name="Peralta-Sanchez J.M."/>
            <person name="Valdivia E."/>
            <person name="Montalban-Lopez M."/>
            <person name="Martin-Platero A.M."/>
            <person name="Banos A."/>
            <person name="Martinez-Bueno M."/>
        </authorList>
    </citation>
    <scope>NUCLEOTIDE SEQUENCE</scope>
    <source>
        <strain evidence="1">CM22</strain>
    </source>
</reference>